<comment type="caution">
    <text evidence="1">The sequence shown here is derived from an EMBL/GenBank/DDBJ whole genome shotgun (WGS) entry which is preliminary data.</text>
</comment>
<dbReference type="Proteomes" id="UP000186817">
    <property type="component" value="Unassembled WGS sequence"/>
</dbReference>
<dbReference type="InterPro" id="IPR015915">
    <property type="entry name" value="Kelch-typ_b-propeller"/>
</dbReference>
<organism evidence="1 2">
    <name type="scientific">Symbiodinium microadriaticum</name>
    <name type="common">Dinoflagellate</name>
    <name type="synonym">Zooxanthella microadriatica</name>
    <dbReference type="NCBI Taxonomy" id="2951"/>
    <lineage>
        <taxon>Eukaryota</taxon>
        <taxon>Sar</taxon>
        <taxon>Alveolata</taxon>
        <taxon>Dinophyceae</taxon>
        <taxon>Suessiales</taxon>
        <taxon>Symbiodiniaceae</taxon>
        <taxon>Symbiodinium</taxon>
    </lineage>
</organism>
<keyword evidence="2" id="KW-1185">Reference proteome</keyword>
<dbReference type="Gene3D" id="2.120.10.80">
    <property type="entry name" value="Kelch-type beta propeller"/>
    <property type="match status" value="1"/>
</dbReference>
<protein>
    <submittedName>
        <fullName evidence="1">Uncharacterized protein</fullName>
    </submittedName>
</protein>
<dbReference type="InterPro" id="IPR006652">
    <property type="entry name" value="Kelch_1"/>
</dbReference>
<evidence type="ECO:0000313" key="2">
    <source>
        <dbReference type="Proteomes" id="UP000186817"/>
    </source>
</evidence>
<gene>
    <name evidence="1" type="ORF">AK812_SmicGene4507</name>
</gene>
<evidence type="ECO:0000313" key="1">
    <source>
        <dbReference type="EMBL" id="OLQ11657.1"/>
    </source>
</evidence>
<reference evidence="1 2" key="1">
    <citation type="submission" date="2016-02" db="EMBL/GenBank/DDBJ databases">
        <title>Genome analysis of coral dinoflagellate symbionts highlights evolutionary adaptations to a symbiotic lifestyle.</title>
        <authorList>
            <person name="Aranda M."/>
            <person name="Li Y."/>
            <person name="Liew Y.J."/>
            <person name="Baumgarten S."/>
            <person name="Simakov O."/>
            <person name="Wilson M."/>
            <person name="Piel J."/>
            <person name="Ashoor H."/>
            <person name="Bougouffa S."/>
            <person name="Bajic V.B."/>
            <person name="Ryu T."/>
            <person name="Ravasi T."/>
            <person name="Bayer T."/>
            <person name="Micklem G."/>
            <person name="Kim H."/>
            <person name="Bhak J."/>
            <person name="Lajeunesse T.C."/>
            <person name="Voolstra C.R."/>
        </authorList>
    </citation>
    <scope>NUCLEOTIDE SEQUENCE [LARGE SCALE GENOMIC DNA]</scope>
    <source>
        <strain evidence="1 2">CCMP2467</strain>
    </source>
</reference>
<name>A0A1Q9EW45_SYMMI</name>
<dbReference type="AlphaFoldDB" id="A0A1Q9EW45"/>
<dbReference type="SUPFAM" id="SSF117281">
    <property type="entry name" value="Kelch motif"/>
    <property type="match status" value="1"/>
</dbReference>
<accession>A0A1Q9EW45</accession>
<dbReference type="EMBL" id="LSRX01000056">
    <property type="protein sequence ID" value="OLQ11657.1"/>
    <property type="molecule type" value="Genomic_DNA"/>
</dbReference>
<sequence length="150" mass="16464">MVRNTFQDSSTGSEMAWTAERFDAEAGCWTIEPVLPQVPVRLGATLVWSIQGLVSIGGVLGGQSCPTACTECLTLQRHGATQWLQIPSWRIPRLSPAVITSCEGNIFVMGGSHKKEASNFTEMWVQEQQCWRELPPMLAAREGAFAAVLR</sequence>
<proteinExistence type="predicted"/>
<dbReference type="OrthoDB" id="406150at2759"/>
<dbReference type="Pfam" id="PF01344">
    <property type="entry name" value="Kelch_1"/>
    <property type="match status" value="1"/>
</dbReference>